<organism evidence="7 8">
    <name type="scientific">Halomarina salina</name>
    <dbReference type="NCBI Taxonomy" id="1872699"/>
    <lineage>
        <taxon>Archaea</taxon>
        <taxon>Methanobacteriati</taxon>
        <taxon>Methanobacteriota</taxon>
        <taxon>Stenosarchaea group</taxon>
        <taxon>Halobacteria</taxon>
        <taxon>Halobacteriales</taxon>
        <taxon>Natronomonadaceae</taxon>
        <taxon>Halomarina</taxon>
    </lineage>
</organism>
<dbReference type="Proteomes" id="UP001596099">
    <property type="component" value="Unassembled WGS sequence"/>
</dbReference>
<feature type="transmembrane region" description="Helical" evidence="6">
    <location>
        <begin position="379"/>
        <end position="397"/>
    </location>
</feature>
<feature type="transmembrane region" description="Helical" evidence="6">
    <location>
        <begin position="12"/>
        <end position="31"/>
    </location>
</feature>
<dbReference type="InterPro" id="IPR050833">
    <property type="entry name" value="Poly_Biosynth_Transport"/>
</dbReference>
<dbReference type="PANTHER" id="PTHR30250">
    <property type="entry name" value="PST FAMILY PREDICTED COLANIC ACID TRANSPORTER"/>
    <property type="match status" value="1"/>
</dbReference>
<name>A0ABD5RTG5_9EURY</name>
<evidence type="ECO:0000256" key="5">
    <source>
        <dbReference type="ARBA" id="ARBA00023136"/>
    </source>
</evidence>
<feature type="transmembrane region" description="Helical" evidence="6">
    <location>
        <begin position="212"/>
        <end position="235"/>
    </location>
</feature>
<evidence type="ECO:0000256" key="2">
    <source>
        <dbReference type="ARBA" id="ARBA00022475"/>
    </source>
</evidence>
<dbReference type="PANTHER" id="PTHR30250:SF28">
    <property type="entry name" value="POLYSACCHARIDE BIOSYNTHESIS PROTEIN"/>
    <property type="match status" value="1"/>
</dbReference>
<feature type="transmembrane region" description="Helical" evidence="6">
    <location>
        <begin position="436"/>
        <end position="456"/>
    </location>
</feature>
<feature type="transmembrane region" description="Helical" evidence="6">
    <location>
        <begin position="352"/>
        <end position="373"/>
    </location>
</feature>
<feature type="transmembrane region" description="Helical" evidence="6">
    <location>
        <begin position="37"/>
        <end position="60"/>
    </location>
</feature>
<evidence type="ECO:0000256" key="4">
    <source>
        <dbReference type="ARBA" id="ARBA00022989"/>
    </source>
</evidence>
<dbReference type="Pfam" id="PF13440">
    <property type="entry name" value="Polysacc_synt_3"/>
    <property type="match status" value="1"/>
</dbReference>
<protein>
    <submittedName>
        <fullName evidence="7">Lipopolysaccharide biosynthesis protein</fullName>
    </submittedName>
</protein>
<gene>
    <name evidence="7" type="ORF">ACFPYI_21285</name>
</gene>
<evidence type="ECO:0000256" key="6">
    <source>
        <dbReference type="SAM" id="Phobius"/>
    </source>
</evidence>
<feature type="transmembrane region" description="Helical" evidence="6">
    <location>
        <begin position="284"/>
        <end position="305"/>
    </location>
</feature>
<feature type="transmembrane region" description="Helical" evidence="6">
    <location>
        <begin position="109"/>
        <end position="132"/>
    </location>
</feature>
<comment type="subcellular location">
    <subcellularLocation>
        <location evidence="1">Cell membrane</location>
        <topology evidence="1">Multi-pass membrane protein</topology>
    </subcellularLocation>
</comment>
<keyword evidence="4 6" id="KW-1133">Transmembrane helix</keyword>
<keyword evidence="5 6" id="KW-0472">Membrane</keyword>
<sequence length="474" mass="48144">MAEGVDRDSLALFGARLAGSAVGFASTVFFARELGASGLGVYFTFETVVVLVAVLARFGVDTAVVQRLAGAGDATERARYLTGAFGIVTVPLLTVTAAVLLFADSFTSLVGLAVAPLLVVAIAAESGQWVLLSALRGERRLPTSAGVELGGELVRVGASVWFVLDGVGPLGLVYGFVLGHAVRVLAALLLLDTGFARPTRETMRSLVSFSSYTAGVNVSHLAYSWLDTLVLAIFVSKAAVGTYEAAWRVSVVVAMASTAVGASLSPSVSAWASSGAIERIEESVTESLSLALVLVVPAVVGAAVLGGPFMAVAYGFGGGTLLAVLVAGQVAQSVKEVVQSTLLGLDRPRAVFVANAVGLTANLVLTVGLALAYGPLGAAVGTALTAGVAAALLWRALSSEIRLRADWTALAWQVGAALAMGAVVFGASRVVTPDSAGSLLALVALGALTYGACLGVHPPTRARFVGLARSRTES</sequence>
<keyword evidence="8" id="KW-1185">Reference proteome</keyword>
<dbReference type="RefSeq" id="WP_247421791.1">
    <property type="nucleotide sequence ID" value="NZ_JALLGW010000006.1"/>
</dbReference>
<evidence type="ECO:0000313" key="8">
    <source>
        <dbReference type="Proteomes" id="UP001596099"/>
    </source>
</evidence>
<feature type="transmembrane region" description="Helical" evidence="6">
    <location>
        <begin position="247"/>
        <end position="272"/>
    </location>
</feature>
<dbReference type="GO" id="GO:0005886">
    <property type="term" value="C:plasma membrane"/>
    <property type="evidence" value="ECO:0007669"/>
    <property type="project" value="UniProtKB-SubCell"/>
</dbReference>
<feature type="transmembrane region" description="Helical" evidence="6">
    <location>
        <begin position="409"/>
        <end position="430"/>
    </location>
</feature>
<keyword evidence="2" id="KW-1003">Cell membrane</keyword>
<evidence type="ECO:0000256" key="1">
    <source>
        <dbReference type="ARBA" id="ARBA00004651"/>
    </source>
</evidence>
<evidence type="ECO:0000256" key="3">
    <source>
        <dbReference type="ARBA" id="ARBA00022692"/>
    </source>
</evidence>
<evidence type="ECO:0000313" key="7">
    <source>
        <dbReference type="EMBL" id="MFC5973865.1"/>
    </source>
</evidence>
<dbReference type="EMBL" id="JBHSQH010000008">
    <property type="protein sequence ID" value="MFC5973865.1"/>
    <property type="molecule type" value="Genomic_DNA"/>
</dbReference>
<keyword evidence="3 6" id="KW-0812">Transmembrane</keyword>
<accession>A0ABD5RTG5</accession>
<feature type="transmembrane region" description="Helical" evidence="6">
    <location>
        <begin position="80"/>
        <end position="103"/>
    </location>
</feature>
<comment type="caution">
    <text evidence="7">The sequence shown here is derived from an EMBL/GenBank/DDBJ whole genome shotgun (WGS) entry which is preliminary data.</text>
</comment>
<dbReference type="AlphaFoldDB" id="A0ABD5RTG5"/>
<feature type="transmembrane region" description="Helical" evidence="6">
    <location>
        <begin position="311"/>
        <end position="331"/>
    </location>
</feature>
<reference evidence="7 8" key="1">
    <citation type="journal article" date="2019" name="Int. J. Syst. Evol. Microbiol.">
        <title>The Global Catalogue of Microorganisms (GCM) 10K type strain sequencing project: providing services to taxonomists for standard genome sequencing and annotation.</title>
        <authorList>
            <consortium name="The Broad Institute Genomics Platform"/>
            <consortium name="The Broad Institute Genome Sequencing Center for Infectious Disease"/>
            <person name="Wu L."/>
            <person name="Ma J."/>
        </authorList>
    </citation>
    <scope>NUCLEOTIDE SEQUENCE [LARGE SCALE GENOMIC DNA]</scope>
    <source>
        <strain evidence="7 8">CGMCC 1.12543</strain>
    </source>
</reference>
<feature type="transmembrane region" description="Helical" evidence="6">
    <location>
        <begin position="170"/>
        <end position="191"/>
    </location>
</feature>
<proteinExistence type="predicted"/>